<protein>
    <recommendedName>
        <fullName evidence="2">DUF6594 domain-containing protein</fullName>
    </recommendedName>
</protein>
<organism evidence="3 4">
    <name type="scientific">Recurvomyces mirabilis</name>
    <dbReference type="NCBI Taxonomy" id="574656"/>
    <lineage>
        <taxon>Eukaryota</taxon>
        <taxon>Fungi</taxon>
        <taxon>Dikarya</taxon>
        <taxon>Ascomycota</taxon>
        <taxon>Pezizomycotina</taxon>
        <taxon>Dothideomycetes</taxon>
        <taxon>Dothideomycetidae</taxon>
        <taxon>Mycosphaerellales</taxon>
        <taxon>Teratosphaeriaceae</taxon>
        <taxon>Recurvomyces</taxon>
    </lineage>
</organism>
<sequence length="312" mass="35035">MAPEKSNYKALANILSTYPDILAVKRFRELQIRNLLFYQAELAHLELELTDIEQRDAQAATVASGLANSRWTPLMAQVPTTTSPKTMSSLYCEKMLQIRKTLQNYNNAVEQYKRLNEIGSPKRSDMRAVCDWLNSMNGGASFLTGDVEDVWTTRNAARDIIPRSPEDFYGFEEDHGIAFRIGRFIAWLQRLFSFGITERQPHHIDTSGSGGLGQILSTIIASVLPVIPIVVCYFVKQLLLRIGLILVFTAAFAALLVVGLQLSPDTSLGITTAQVFARRCKMLHLADCTTELLLFKLSTLARQRIRQVVETH</sequence>
<keyword evidence="4" id="KW-1185">Reference proteome</keyword>
<dbReference type="Pfam" id="PF20237">
    <property type="entry name" value="DUF6594"/>
    <property type="match status" value="1"/>
</dbReference>
<keyword evidence="1" id="KW-1133">Transmembrane helix</keyword>
<evidence type="ECO:0000313" key="4">
    <source>
        <dbReference type="Proteomes" id="UP001274830"/>
    </source>
</evidence>
<keyword evidence="1" id="KW-0812">Transmembrane</keyword>
<name>A0AAE0TLL6_9PEZI</name>
<reference evidence="3" key="1">
    <citation type="submission" date="2023-07" db="EMBL/GenBank/DDBJ databases">
        <title>Black Yeasts Isolated from many extreme environments.</title>
        <authorList>
            <person name="Coleine C."/>
            <person name="Stajich J.E."/>
            <person name="Selbmann L."/>
        </authorList>
    </citation>
    <scope>NUCLEOTIDE SEQUENCE</scope>
    <source>
        <strain evidence="3">CCFEE 5485</strain>
    </source>
</reference>
<evidence type="ECO:0000313" key="3">
    <source>
        <dbReference type="EMBL" id="KAK3669345.1"/>
    </source>
</evidence>
<accession>A0AAE0TLL6</accession>
<dbReference type="PANTHER" id="PTHR34502:SF5">
    <property type="entry name" value="DUF6594 DOMAIN-CONTAINING PROTEIN"/>
    <property type="match status" value="1"/>
</dbReference>
<evidence type="ECO:0000256" key="1">
    <source>
        <dbReference type="SAM" id="Phobius"/>
    </source>
</evidence>
<proteinExistence type="predicted"/>
<feature type="transmembrane region" description="Helical" evidence="1">
    <location>
        <begin position="215"/>
        <end position="235"/>
    </location>
</feature>
<gene>
    <name evidence="3" type="ORF">LTR78_010768</name>
</gene>
<dbReference type="EMBL" id="JAUTXT010000089">
    <property type="protein sequence ID" value="KAK3669345.1"/>
    <property type="molecule type" value="Genomic_DNA"/>
</dbReference>
<feature type="domain" description="DUF6594" evidence="2">
    <location>
        <begin position="8"/>
        <end position="273"/>
    </location>
</feature>
<dbReference type="PANTHER" id="PTHR34502">
    <property type="entry name" value="DUF6594 DOMAIN-CONTAINING PROTEIN-RELATED"/>
    <property type="match status" value="1"/>
</dbReference>
<evidence type="ECO:0000259" key="2">
    <source>
        <dbReference type="Pfam" id="PF20237"/>
    </source>
</evidence>
<feature type="transmembrane region" description="Helical" evidence="1">
    <location>
        <begin position="242"/>
        <end position="262"/>
    </location>
</feature>
<comment type="caution">
    <text evidence="3">The sequence shown here is derived from an EMBL/GenBank/DDBJ whole genome shotgun (WGS) entry which is preliminary data.</text>
</comment>
<dbReference type="Proteomes" id="UP001274830">
    <property type="component" value="Unassembled WGS sequence"/>
</dbReference>
<keyword evidence="1" id="KW-0472">Membrane</keyword>
<dbReference type="InterPro" id="IPR046529">
    <property type="entry name" value="DUF6594"/>
</dbReference>
<dbReference type="AlphaFoldDB" id="A0AAE0TLL6"/>